<sequence>MHQAVEQLKAEVSTLKIALELLGFDSNAVTSLLQGDSDRMWREMPFRASTVQFNAAKATEFGLSENGILATERVFHELRRA</sequence>
<dbReference type="Proteomes" id="UP000193228">
    <property type="component" value="Unassembled WGS sequence"/>
</dbReference>
<reference evidence="2" key="1">
    <citation type="submission" date="2017-04" db="EMBL/GenBank/DDBJ databases">
        <authorList>
            <person name="Varghese N."/>
            <person name="Submissions S."/>
        </authorList>
    </citation>
    <scope>NUCLEOTIDE SEQUENCE [LARGE SCALE GENOMIC DNA]</scope>
    <source>
        <strain evidence="2">LMG 29540</strain>
    </source>
</reference>
<dbReference type="OrthoDB" id="9132667at2"/>
<gene>
    <name evidence="1" type="ORF">SAMN06265784_12312</name>
</gene>
<protein>
    <submittedName>
        <fullName evidence="1">Uncharacterized protein</fullName>
    </submittedName>
</protein>
<evidence type="ECO:0000313" key="2">
    <source>
        <dbReference type="Proteomes" id="UP000193228"/>
    </source>
</evidence>
<dbReference type="AlphaFoldDB" id="A0A1X7M7V5"/>
<evidence type="ECO:0000313" key="1">
    <source>
        <dbReference type="EMBL" id="SMG61542.1"/>
    </source>
</evidence>
<proteinExistence type="predicted"/>
<dbReference type="STRING" id="1515439.SAMN06265784_12312"/>
<dbReference type="RefSeq" id="WP_085489935.1">
    <property type="nucleotide sequence ID" value="NZ_FXAT01000023.1"/>
</dbReference>
<dbReference type="EMBL" id="FXAT01000023">
    <property type="protein sequence ID" value="SMG61542.1"/>
    <property type="molecule type" value="Genomic_DNA"/>
</dbReference>
<keyword evidence="2" id="KW-1185">Reference proteome</keyword>
<accession>A0A1X7M7V5</accession>
<name>A0A1X7M7V5_9BURK</name>
<organism evidence="1 2">
    <name type="scientific">Paraburkholderia susongensis</name>
    <dbReference type="NCBI Taxonomy" id="1515439"/>
    <lineage>
        <taxon>Bacteria</taxon>
        <taxon>Pseudomonadati</taxon>
        <taxon>Pseudomonadota</taxon>
        <taxon>Betaproteobacteria</taxon>
        <taxon>Burkholderiales</taxon>
        <taxon>Burkholderiaceae</taxon>
        <taxon>Paraburkholderia</taxon>
    </lineage>
</organism>